<reference evidence="2" key="1">
    <citation type="journal article" date="2019" name="Int. J. Syst. Evol. Microbiol.">
        <title>The Global Catalogue of Microorganisms (GCM) 10K type strain sequencing project: providing services to taxonomists for standard genome sequencing and annotation.</title>
        <authorList>
            <consortium name="The Broad Institute Genomics Platform"/>
            <consortium name="The Broad Institute Genome Sequencing Center for Infectious Disease"/>
            <person name="Wu L."/>
            <person name="Ma J."/>
        </authorList>
    </citation>
    <scope>NUCLEOTIDE SEQUENCE [LARGE SCALE GENOMIC DNA]</scope>
    <source>
        <strain evidence="2">CCUG 39402</strain>
    </source>
</reference>
<gene>
    <name evidence="1" type="ORF">ACFQND_15190</name>
</gene>
<dbReference type="Proteomes" id="UP001596270">
    <property type="component" value="Unassembled WGS sequence"/>
</dbReference>
<dbReference type="EMBL" id="JBHSRS010000079">
    <property type="protein sequence ID" value="MFC6282569.1"/>
    <property type="molecule type" value="Genomic_DNA"/>
</dbReference>
<keyword evidence="2" id="KW-1185">Reference proteome</keyword>
<evidence type="ECO:0000313" key="1">
    <source>
        <dbReference type="EMBL" id="MFC6282569.1"/>
    </source>
</evidence>
<proteinExistence type="predicted"/>
<organism evidence="1 2">
    <name type="scientific">Polaromonas aquatica</name>
    <dbReference type="NCBI Taxonomy" id="332657"/>
    <lineage>
        <taxon>Bacteria</taxon>
        <taxon>Pseudomonadati</taxon>
        <taxon>Pseudomonadota</taxon>
        <taxon>Betaproteobacteria</taxon>
        <taxon>Burkholderiales</taxon>
        <taxon>Comamonadaceae</taxon>
        <taxon>Polaromonas</taxon>
    </lineage>
</organism>
<evidence type="ECO:0000313" key="2">
    <source>
        <dbReference type="Proteomes" id="UP001596270"/>
    </source>
</evidence>
<protein>
    <recommendedName>
        <fullName evidence="3">Condensation domain-containing protein</fullName>
    </recommendedName>
</protein>
<sequence length="198" mass="22205">MPTPIPNIYSRKFHPYIPPNEGAGLITIDRDLCWRLNPRGLVTSAVIGAVCWARSHFKMTTQQHQSLLDGLGLQRHSLPDGATILRPQARYRPGAGFTSTVPFDLTNPQMPLHHYDAVEVFGCVEADDCIQRFETNEHPEGTQPQFWSVALHLEIGHIEIVADFPTERSAETFGLVMADLIRTARETQGLDTSRLYVT</sequence>
<dbReference type="RefSeq" id="WP_371439377.1">
    <property type="nucleotide sequence ID" value="NZ_JBHSRS010000079.1"/>
</dbReference>
<name>A0ABW1U014_9BURK</name>
<accession>A0ABW1U014</accession>
<comment type="caution">
    <text evidence="1">The sequence shown here is derived from an EMBL/GenBank/DDBJ whole genome shotgun (WGS) entry which is preliminary data.</text>
</comment>
<evidence type="ECO:0008006" key="3">
    <source>
        <dbReference type="Google" id="ProtNLM"/>
    </source>
</evidence>